<dbReference type="InterPro" id="IPR050570">
    <property type="entry name" value="Cell_wall_metabolism_enzyme"/>
</dbReference>
<dbReference type="RefSeq" id="WP_154529161.1">
    <property type="nucleotide sequence ID" value="NZ_VUNH01000009.1"/>
</dbReference>
<evidence type="ECO:0000313" key="5">
    <source>
        <dbReference type="Proteomes" id="UP000473699"/>
    </source>
</evidence>
<comment type="caution">
    <text evidence="4">The sequence shown here is derived from an EMBL/GenBank/DDBJ whole genome shotgun (WGS) entry which is preliminary data.</text>
</comment>
<reference evidence="4 5" key="1">
    <citation type="submission" date="2019-08" db="EMBL/GenBank/DDBJ databases">
        <title>In-depth cultivation of the pig gut microbiome towards novel bacterial diversity and tailored functional studies.</title>
        <authorList>
            <person name="Wylensek D."/>
            <person name="Hitch T.C.A."/>
            <person name="Clavel T."/>
        </authorList>
    </citation>
    <scope>NUCLEOTIDE SEQUENCE [LARGE SCALE GENOMIC DNA]</scope>
    <source>
        <strain evidence="4 5">SM-530-WT-4B</strain>
    </source>
</reference>
<dbReference type="PANTHER" id="PTHR21666:SF270">
    <property type="entry name" value="MUREIN HYDROLASE ACTIVATOR ENVC"/>
    <property type="match status" value="1"/>
</dbReference>
<evidence type="ECO:0000259" key="3">
    <source>
        <dbReference type="PROSITE" id="PS51782"/>
    </source>
</evidence>
<feature type="domain" description="LysM" evidence="3">
    <location>
        <begin position="169"/>
        <end position="213"/>
    </location>
</feature>
<dbReference type="Pfam" id="PF01476">
    <property type="entry name" value="LysM"/>
    <property type="match status" value="3"/>
</dbReference>
<dbReference type="Gene3D" id="2.70.70.10">
    <property type="entry name" value="Glucose Permease (Domain IIA)"/>
    <property type="match status" value="1"/>
</dbReference>
<dbReference type="PROSITE" id="PS51782">
    <property type="entry name" value="LYSM"/>
    <property type="match status" value="3"/>
</dbReference>
<keyword evidence="2" id="KW-0472">Membrane</keyword>
<dbReference type="PANTHER" id="PTHR21666">
    <property type="entry name" value="PEPTIDASE-RELATED"/>
    <property type="match status" value="1"/>
</dbReference>
<gene>
    <name evidence="4" type="ORF">FYJ74_08510</name>
</gene>
<organism evidence="4 5">
    <name type="scientific">Pyramidobacter porci</name>
    <dbReference type="NCBI Taxonomy" id="2605789"/>
    <lineage>
        <taxon>Bacteria</taxon>
        <taxon>Thermotogati</taxon>
        <taxon>Synergistota</taxon>
        <taxon>Synergistia</taxon>
        <taxon>Synergistales</taxon>
        <taxon>Dethiosulfovibrionaceae</taxon>
        <taxon>Pyramidobacter</taxon>
    </lineage>
</organism>
<dbReference type="Proteomes" id="UP000473699">
    <property type="component" value="Unassembled WGS sequence"/>
</dbReference>
<dbReference type="Pfam" id="PF01551">
    <property type="entry name" value="Peptidase_M23"/>
    <property type="match status" value="1"/>
</dbReference>
<dbReference type="CDD" id="cd12797">
    <property type="entry name" value="M23_peptidase"/>
    <property type="match status" value="1"/>
</dbReference>
<dbReference type="EMBL" id="VUNH01000009">
    <property type="protein sequence ID" value="MST56071.1"/>
    <property type="molecule type" value="Genomic_DNA"/>
</dbReference>
<feature type="domain" description="LysM" evidence="3">
    <location>
        <begin position="247"/>
        <end position="291"/>
    </location>
</feature>
<dbReference type="GO" id="GO:0004222">
    <property type="term" value="F:metalloendopeptidase activity"/>
    <property type="evidence" value="ECO:0007669"/>
    <property type="project" value="TreeGrafter"/>
</dbReference>
<dbReference type="SMART" id="SM00257">
    <property type="entry name" value="LysM"/>
    <property type="match status" value="3"/>
</dbReference>
<evidence type="ECO:0000256" key="2">
    <source>
        <dbReference type="SAM" id="Phobius"/>
    </source>
</evidence>
<dbReference type="Gene3D" id="3.10.350.10">
    <property type="entry name" value="LysM domain"/>
    <property type="match status" value="3"/>
</dbReference>
<dbReference type="SUPFAM" id="SSF54106">
    <property type="entry name" value="LysM domain"/>
    <property type="match status" value="2"/>
</dbReference>
<feature type="domain" description="LysM" evidence="3">
    <location>
        <begin position="297"/>
        <end position="341"/>
    </location>
</feature>
<evidence type="ECO:0000256" key="1">
    <source>
        <dbReference type="SAM" id="MobiDB-lite"/>
    </source>
</evidence>
<protein>
    <submittedName>
        <fullName evidence="4">Peptidoglycan DD-metalloendopeptidase family protein</fullName>
    </submittedName>
</protein>
<feature type="transmembrane region" description="Helical" evidence="2">
    <location>
        <begin position="12"/>
        <end position="33"/>
    </location>
</feature>
<dbReference type="AlphaFoldDB" id="A0A6L5YCS1"/>
<dbReference type="SUPFAM" id="SSF51261">
    <property type="entry name" value="Duplicated hybrid motif"/>
    <property type="match status" value="1"/>
</dbReference>
<dbReference type="InterPro" id="IPR016047">
    <property type="entry name" value="M23ase_b-sheet_dom"/>
</dbReference>
<proteinExistence type="predicted"/>
<keyword evidence="5" id="KW-1185">Reference proteome</keyword>
<keyword evidence="2" id="KW-1133">Transmembrane helix</keyword>
<name>A0A6L5YCS1_9BACT</name>
<accession>A0A6L5YCS1</accession>
<dbReference type="CDD" id="cd00118">
    <property type="entry name" value="LysM"/>
    <property type="match status" value="3"/>
</dbReference>
<keyword evidence="2" id="KW-0812">Transmembrane</keyword>
<feature type="compositionally biased region" description="Polar residues" evidence="1">
    <location>
        <begin position="493"/>
        <end position="502"/>
    </location>
</feature>
<evidence type="ECO:0000313" key="4">
    <source>
        <dbReference type="EMBL" id="MST56071.1"/>
    </source>
</evidence>
<dbReference type="InterPro" id="IPR018392">
    <property type="entry name" value="LysM"/>
</dbReference>
<dbReference type="InterPro" id="IPR011055">
    <property type="entry name" value="Dup_hybrid_motif"/>
</dbReference>
<sequence length="502" mass="54857">MDRLDKKNSRRVFWSLMGSMILATAGAISLAVFEAEDLPAYKDFPLSAFFPSFEARAALAHGQMVQLERENTSGVISPLLPDSPEFEESGLMLDEVVPEEDPLGGGRLAILPAMNGKQSFDQPLPVHDPFMTLSLSELSSQKADDSNVIVRLLGEKDEMGEDIDERPWLEHTVGQGERMVDISRKYGILVATISKANNISNPDKLSSGQVLLIPRTEDLLEDVLEEQKSRAEEKLASKQRADPVKYRKYTVKPGDSLWTIASANNLSIDSLYGTNILRTPDRLSPGIVLRIPNQDGLSVKIAKGQTLNALAKKYGVAERAIRMANGLSDKVELNAGQEVFIPGASQSIAVYRGSSSGGGMSRTAPPVAKAASGAAGRFSWPVVGKISSPFGWRRHPIRRARIFHAGIDIRAPRHTPIRASRGGQVIFSGWMNGYGRTVIIRHDSTYTTLYGHCQSLMIRKGQNVKKGTVIATVGSSGRATGPHVHFEVRRSDSPTNPMSYLR</sequence>
<feature type="region of interest" description="Disordered" evidence="1">
    <location>
        <begin position="479"/>
        <end position="502"/>
    </location>
</feature>
<dbReference type="InterPro" id="IPR036779">
    <property type="entry name" value="LysM_dom_sf"/>
</dbReference>